<dbReference type="EMBL" id="QYUK01000011">
    <property type="protein sequence ID" value="RJF88329.1"/>
    <property type="molecule type" value="Genomic_DNA"/>
</dbReference>
<dbReference type="GO" id="GO:0016491">
    <property type="term" value="F:oxidoreductase activity"/>
    <property type="evidence" value="ECO:0007669"/>
    <property type="project" value="UniProtKB-KW"/>
</dbReference>
<dbReference type="Gene3D" id="3.50.50.60">
    <property type="entry name" value="FAD/NAD(P)-binding domain"/>
    <property type="match status" value="1"/>
</dbReference>
<dbReference type="PANTHER" id="PTHR13847">
    <property type="entry name" value="SARCOSINE DEHYDROGENASE-RELATED"/>
    <property type="match status" value="1"/>
</dbReference>
<evidence type="ECO:0000256" key="1">
    <source>
        <dbReference type="ARBA" id="ARBA00023002"/>
    </source>
</evidence>
<name>A0A418WEF7_9PROT</name>
<evidence type="ECO:0000313" key="3">
    <source>
        <dbReference type="EMBL" id="RJF88329.1"/>
    </source>
</evidence>
<dbReference type="GO" id="GO:0005737">
    <property type="term" value="C:cytoplasm"/>
    <property type="evidence" value="ECO:0007669"/>
    <property type="project" value="TreeGrafter"/>
</dbReference>
<comment type="caution">
    <text evidence="3">The sequence shown here is derived from an EMBL/GenBank/DDBJ whole genome shotgun (WGS) entry which is preliminary data.</text>
</comment>
<protein>
    <submittedName>
        <fullName evidence="3">FAD-dependent oxidoreductase</fullName>
    </submittedName>
</protein>
<evidence type="ECO:0000259" key="2">
    <source>
        <dbReference type="Pfam" id="PF01266"/>
    </source>
</evidence>
<dbReference type="InterPro" id="IPR036188">
    <property type="entry name" value="FAD/NAD-bd_sf"/>
</dbReference>
<dbReference type="Proteomes" id="UP000284605">
    <property type="component" value="Unassembled WGS sequence"/>
</dbReference>
<dbReference type="AlphaFoldDB" id="A0A418WEF7"/>
<dbReference type="InterPro" id="IPR006076">
    <property type="entry name" value="FAD-dep_OxRdtase"/>
</dbReference>
<proteinExistence type="predicted"/>
<gene>
    <name evidence="3" type="ORF">D3874_15990</name>
</gene>
<dbReference type="Gene3D" id="3.30.9.10">
    <property type="entry name" value="D-Amino Acid Oxidase, subunit A, domain 2"/>
    <property type="match status" value="1"/>
</dbReference>
<feature type="domain" description="FAD dependent oxidoreductase" evidence="2">
    <location>
        <begin position="40"/>
        <end position="398"/>
    </location>
</feature>
<reference evidence="3 4" key="1">
    <citation type="submission" date="2018-09" db="EMBL/GenBank/DDBJ databases">
        <authorList>
            <person name="Zhu H."/>
        </authorList>
    </citation>
    <scope>NUCLEOTIDE SEQUENCE [LARGE SCALE GENOMIC DNA]</scope>
    <source>
        <strain evidence="3 4">K1W22B-8</strain>
    </source>
</reference>
<keyword evidence="1" id="KW-0560">Oxidoreductase</keyword>
<organism evidence="3 4">
    <name type="scientific">Oleomonas cavernae</name>
    <dbReference type="NCBI Taxonomy" id="2320859"/>
    <lineage>
        <taxon>Bacteria</taxon>
        <taxon>Pseudomonadati</taxon>
        <taxon>Pseudomonadota</taxon>
        <taxon>Alphaproteobacteria</taxon>
        <taxon>Acetobacterales</taxon>
        <taxon>Acetobacteraceae</taxon>
        <taxon>Oleomonas</taxon>
    </lineage>
</organism>
<dbReference type="PANTHER" id="PTHR13847:SF281">
    <property type="entry name" value="FAD DEPENDENT OXIDOREDUCTASE DOMAIN-CONTAINING PROTEIN"/>
    <property type="match status" value="1"/>
</dbReference>
<dbReference type="SUPFAM" id="SSF51905">
    <property type="entry name" value="FAD/NAD(P)-binding domain"/>
    <property type="match status" value="1"/>
</dbReference>
<keyword evidence="4" id="KW-1185">Reference proteome</keyword>
<dbReference type="Pfam" id="PF01266">
    <property type="entry name" value="DAO"/>
    <property type="match status" value="1"/>
</dbReference>
<sequence length="445" mass="47489">MSDLHHPSIHAYDRPVDSWWAASAGLGPAAPPLDGDVTTDVAIIGGGYTGLNAALTLGREAKTSALVLDAAAIGWGASGRNGGFCCLGSSKLPWSAIIKRFGLAEAQGFFRLQVAAIEHVRSLLRDNAIDADIGPDGEARLAHHPRAAADFVADAALYRELFGVTCEIVPKEALRARGLNSAEAHGALLEPLGFPLHPLKYVHGLARLAQAAGARLHGQSPVVQWTREGRRHRLATPKGSVLADRVVVATAGFTRDALHPDFSGRLLPVLTNIITTRPLTAPERAAQGFDSLTMCADTRNLLHYFRLLPDGRMMFGARGGISATPAAQAAMRAQLIGDLGRMFPVWRGVEISHFWRGLTDLSFDLLPHLGTTEDGSVHYLLAFHGNGVAMGSLGGSLIGRRLAGQKLDLPAPIAQPIPRFPFPALRQTYLRAAYAGLGIKDRLGR</sequence>
<accession>A0A418WEF7</accession>
<evidence type="ECO:0000313" key="4">
    <source>
        <dbReference type="Proteomes" id="UP000284605"/>
    </source>
</evidence>